<dbReference type="InterPro" id="IPR015867">
    <property type="entry name" value="N-reg_PII/ATP_PRibTrfase_C"/>
</dbReference>
<dbReference type="Gene3D" id="3.30.70.120">
    <property type="match status" value="2"/>
</dbReference>
<dbReference type="InterPro" id="IPR002187">
    <property type="entry name" value="N-reg_PII"/>
</dbReference>
<proteinExistence type="predicted"/>
<dbReference type="GO" id="GO:0030234">
    <property type="term" value="F:enzyme regulator activity"/>
    <property type="evidence" value="ECO:0007669"/>
    <property type="project" value="InterPro"/>
</dbReference>
<evidence type="ECO:0000313" key="1">
    <source>
        <dbReference type="EMBL" id="KNE21395.1"/>
    </source>
</evidence>
<dbReference type="Pfam" id="PF00543">
    <property type="entry name" value="P-II"/>
    <property type="match status" value="1"/>
</dbReference>
<protein>
    <submittedName>
        <fullName evidence="1">PII family protein</fullName>
    </submittedName>
</protein>
<accession>A0A0L0QRW8</accession>
<dbReference type="PROSITE" id="PS51343">
    <property type="entry name" value="PII_GLNB_DOM"/>
    <property type="match status" value="2"/>
</dbReference>
<dbReference type="SMART" id="SM00938">
    <property type="entry name" value="P-II"/>
    <property type="match status" value="1"/>
</dbReference>
<dbReference type="AlphaFoldDB" id="A0A0L0QRW8"/>
<reference evidence="2" key="1">
    <citation type="submission" date="2015-07" db="EMBL/GenBank/DDBJ databases">
        <title>Fjat-10053 dsm26.</title>
        <authorList>
            <person name="Liu B."/>
            <person name="Wang J."/>
            <person name="Zhu Y."/>
            <person name="Liu G."/>
            <person name="Chen Q."/>
            <person name="Chen Z."/>
            <person name="Lan J."/>
            <person name="Che J."/>
            <person name="Ge C."/>
            <person name="Shi H."/>
            <person name="Pan Z."/>
            <person name="Liu X."/>
        </authorList>
    </citation>
    <scope>NUCLEOTIDE SEQUENCE [LARGE SCALE GENOMIC DNA]</scope>
    <source>
        <strain evidence="2">DSM 26</strain>
    </source>
</reference>
<dbReference type="SUPFAM" id="SSF54913">
    <property type="entry name" value="GlnB-like"/>
    <property type="match status" value="2"/>
</dbReference>
<name>A0A0L0QRW8_VIRPA</name>
<evidence type="ECO:0000313" key="2">
    <source>
        <dbReference type="Proteomes" id="UP000036780"/>
    </source>
</evidence>
<dbReference type="EMBL" id="LGTO01000005">
    <property type="protein sequence ID" value="KNE21395.1"/>
    <property type="molecule type" value="Genomic_DNA"/>
</dbReference>
<organism evidence="1 2">
    <name type="scientific">Virgibacillus pantothenticus</name>
    <dbReference type="NCBI Taxonomy" id="1473"/>
    <lineage>
        <taxon>Bacteria</taxon>
        <taxon>Bacillati</taxon>
        <taxon>Bacillota</taxon>
        <taxon>Bacilli</taxon>
        <taxon>Bacillales</taxon>
        <taxon>Bacillaceae</taxon>
        <taxon>Virgibacillus</taxon>
    </lineage>
</organism>
<dbReference type="InterPro" id="IPR011322">
    <property type="entry name" value="N-reg_PII-like_a/b"/>
</dbReference>
<dbReference type="OrthoDB" id="9803021at2"/>
<dbReference type="GeneID" id="66872862"/>
<keyword evidence="2" id="KW-1185">Reference proteome</keyword>
<dbReference type="RefSeq" id="WP_050350823.1">
    <property type="nucleotide sequence ID" value="NZ_CP073011.1"/>
</dbReference>
<gene>
    <name evidence="1" type="ORF">AFK71_06940</name>
</gene>
<dbReference type="GO" id="GO:0006808">
    <property type="term" value="P:regulation of nitrogen utilization"/>
    <property type="evidence" value="ECO:0007669"/>
    <property type="project" value="InterPro"/>
</dbReference>
<comment type="caution">
    <text evidence="1">The sequence shown here is derived from an EMBL/GenBank/DDBJ whole genome shotgun (WGS) entry which is preliminary data.</text>
</comment>
<sequence length="243" mass="26901">MSTKKPRQKLIVTIVKKEKAKKVIRASKEAGARGGAILFGRGYRTNEKERFLGIPIEREREIILTIVEETIYPEVMQAIIDSVNLNKPRQGIGFVIDTKKITGTQHLLGLEDNDNEPNEGDVELKMEDKIMYDLIITIVNKGNCDKVVDASKKAGAEGGTILNGRGTGIHEKAKLFNILIEPEKEVVLTLISKDKTKAVLDAIEEEAELSRAGKGIAFVIDVDQTIGINHVLNHMVNEKLHGK</sequence>
<dbReference type="Proteomes" id="UP000036780">
    <property type="component" value="Unassembled WGS sequence"/>
</dbReference>
<dbReference type="PATRIC" id="fig|1473.5.peg.4405"/>